<feature type="transmembrane region" description="Helical" evidence="2">
    <location>
        <begin position="153"/>
        <end position="172"/>
    </location>
</feature>
<feature type="transmembrane region" description="Helical" evidence="2">
    <location>
        <begin position="377"/>
        <end position="396"/>
    </location>
</feature>
<dbReference type="RefSeq" id="WP_187687343.1">
    <property type="nucleotide sequence ID" value="NZ_AP023396.1"/>
</dbReference>
<feature type="transmembrane region" description="Helical" evidence="2">
    <location>
        <begin position="126"/>
        <end position="146"/>
    </location>
</feature>
<proteinExistence type="predicted"/>
<dbReference type="KEGG" id="nwl:NWFMUON74_17910"/>
<protein>
    <submittedName>
        <fullName evidence="3">Uncharacterized protein</fullName>
    </submittedName>
</protein>
<keyword evidence="2" id="KW-0812">Transmembrane</keyword>
<feature type="transmembrane region" description="Helical" evidence="2">
    <location>
        <begin position="352"/>
        <end position="370"/>
    </location>
</feature>
<feature type="transmembrane region" description="Helical" evidence="2">
    <location>
        <begin position="314"/>
        <end position="332"/>
    </location>
</feature>
<feature type="transmembrane region" description="Helical" evidence="2">
    <location>
        <begin position="83"/>
        <end position="106"/>
    </location>
</feature>
<feature type="transmembrane region" description="Helical" evidence="2">
    <location>
        <begin position="282"/>
        <end position="302"/>
    </location>
</feature>
<evidence type="ECO:0000313" key="4">
    <source>
        <dbReference type="Proteomes" id="UP000516173"/>
    </source>
</evidence>
<reference evidence="3 4" key="1">
    <citation type="submission" date="2020-08" db="EMBL/GenBank/DDBJ databases">
        <title>Genome Sequencing of Nocardia wallacei strain FMUON74 and assembly.</title>
        <authorList>
            <person name="Toyokawa M."/>
            <person name="Uesaka K."/>
        </authorList>
    </citation>
    <scope>NUCLEOTIDE SEQUENCE [LARGE SCALE GENOMIC DNA]</scope>
    <source>
        <strain evidence="3 4">FMUON74</strain>
    </source>
</reference>
<organism evidence="3 4">
    <name type="scientific">Nocardia wallacei</name>
    <dbReference type="NCBI Taxonomy" id="480035"/>
    <lineage>
        <taxon>Bacteria</taxon>
        <taxon>Bacillati</taxon>
        <taxon>Actinomycetota</taxon>
        <taxon>Actinomycetes</taxon>
        <taxon>Mycobacteriales</taxon>
        <taxon>Nocardiaceae</taxon>
        <taxon>Nocardia</taxon>
    </lineage>
</organism>
<dbReference type="GeneID" id="80346365"/>
<name>A0A7G1KJ85_9NOCA</name>
<gene>
    <name evidence="3" type="ORF">NWFMUON74_17910</name>
</gene>
<feature type="region of interest" description="Disordered" evidence="1">
    <location>
        <begin position="743"/>
        <end position="775"/>
    </location>
</feature>
<dbReference type="EMBL" id="AP023396">
    <property type="protein sequence ID" value="BCK54019.1"/>
    <property type="molecule type" value="Genomic_DNA"/>
</dbReference>
<evidence type="ECO:0000256" key="1">
    <source>
        <dbReference type="SAM" id="MobiDB-lite"/>
    </source>
</evidence>
<dbReference type="Proteomes" id="UP000516173">
    <property type="component" value="Chromosome"/>
</dbReference>
<evidence type="ECO:0000313" key="3">
    <source>
        <dbReference type="EMBL" id="BCK54019.1"/>
    </source>
</evidence>
<keyword evidence="2" id="KW-1133">Transmembrane helix</keyword>
<dbReference type="AlphaFoldDB" id="A0A7G1KJ85"/>
<accession>A0A7G1KJ85</accession>
<keyword evidence="2" id="KW-0472">Membrane</keyword>
<feature type="transmembrane region" description="Helical" evidence="2">
    <location>
        <begin position="12"/>
        <end position="33"/>
    </location>
</feature>
<evidence type="ECO:0000256" key="2">
    <source>
        <dbReference type="SAM" id="Phobius"/>
    </source>
</evidence>
<sequence length="775" mass="81887">MLHILWSRRAVTVYFVLFALFVFPGIIGAVAAAQSGASANQELAWMEVRDSSGVSLSNYLIVTDYSLFSPGKTVVSALLELEFVGYMALVTSAIWMIGFVLGLGWLSTVGVALEGVAEGMTGQLATTAALVTGVTIGALIVGIFVIRGHFAKAKVQVVTMFIVAVLGPVFLADPLGEVLSADGFFAQARDVGIAVAAGVNGNSNPDPDQVVATMQETLADNFARKPVQVWNFGHVIDERPGCGAAWTAGVRSGSGDRVLEAMNACGDAQAYAHAKNPGMGQVGAGLILLVSVVVLLGFSVYLTGKVFGSTMRTIYHLFRAILGFAFGGFVYGPTQIALVRDVTDALIGAARMFAYIVFVGIYTLFIGNLFRQAPGQVTSVMFIAAVVMVVAIFQLAQLSKGMDRGHEWISQRVAGAALGDRPGAGVTGAVMGMGTTRANGSLGAGMLAGLAAVSTISNSPATEWLAGRTRSPLRPFSRTERKAQLASWNVWNSPGFGGAQGWYRQSYLNRQQFAEAARTAAKRYGGIDTARGVAAALQGIQDVGGTLADARGALLGAGFTNQKLIQYGLRSWGIVDANAEDETLADKHLGHVVAAMERAQHSANLVARGRGDATEAAADLATLQASTFRFRRANPGGVTLDGGLPGGPQRAWVDDYMTTPTLPKIKALQKLASGETPPTGMNLAGIDQRGAARMLTWIGNEHAMRVQQRVNRLLADPTDPQRIRDARAAIVAATDTDQWASGVHHTPWNALHPPGNNPPPRDWEDRMGPVADLLR</sequence>
<keyword evidence="4" id="KW-1185">Reference proteome</keyword>